<feature type="domain" description="Glycoside hydrolase family 2 immunoglobulin-like beta-sandwich" evidence="6">
    <location>
        <begin position="281"/>
        <end position="371"/>
    </location>
</feature>
<dbReference type="OrthoDB" id="408320at2759"/>
<dbReference type="AlphaFoldDB" id="W2S967"/>
<dbReference type="Pfam" id="PF02836">
    <property type="entry name" value="Glyco_hydro_2_C"/>
    <property type="match status" value="1"/>
</dbReference>
<dbReference type="Proteomes" id="UP000030752">
    <property type="component" value="Unassembled WGS sequence"/>
</dbReference>
<dbReference type="Pfam" id="PF02837">
    <property type="entry name" value="Glyco_hydro_2_N"/>
    <property type="match status" value="1"/>
</dbReference>
<evidence type="ECO:0000256" key="4">
    <source>
        <dbReference type="SAM" id="MobiDB-lite"/>
    </source>
</evidence>
<dbReference type="RefSeq" id="XP_008713512.1">
    <property type="nucleotide sequence ID" value="XM_008715290.1"/>
</dbReference>
<dbReference type="InterPro" id="IPR006103">
    <property type="entry name" value="Glyco_hydro_2_cat"/>
</dbReference>
<dbReference type="PANTHER" id="PTHR42732">
    <property type="entry name" value="BETA-GALACTOSIDASE"/>
    <property type="match status" value="1"/>
</dbReference>
<dbReference type="GO" id="GO:0005975">
    <property type="term" value="P:carbohydrate metabolic process"/>
    <property type="evidence" value="ECO:0007669"/>
    <property type="project" value="InterPro"/>
</dbReference>
<dbReference type="GeneID" id="19977959"/>
<dbReference type="InterPro" id="IPR051913">
    <property type="entry name" value="GH2_Domain-Containing"/>
</dbReference>
<dbReference type="STRING" id="1220924.W2S967"/>
<organism evidence="9 10">
    <name type="scientific">Cyphellophora europaea (strain CBS 101466)</name>
    <name type="common">Phialophora europaea</name>
    <dbReference type="NCBI Taxonomy" id="1220924"/>
    <lineage>
        <taxon>Eukaryota</taxon>
        <taxon>Fungi</taxon>
        <taxon>Dikarya</taxon>
        <taxon>Ascomycota</taxon>
        <taxon>Pezizomycotina</taxon>
        <taxon>Eurotiomycetes</taxon>
        <taxon>Chaetothyriomycetidae</taxon>
        <taxon>Chaetothyriales</taxon>
        <taxon>Cyphellophoraceae</taxon>
        <taxon>Cyphellophora</taxon>
    </lineage>
</organism>
<dbReference type="SUPFAM" id="SSF49303">
    <property type="entry name" value="beta-Galactosidase/glucuronidase domain"/>
    <property type="match status" value="1"/>
</dbReference>
<evidence type="ECO:0000259" key="8">
    <source>
        <dbReference type="Pfam" id="PF02837"/>
    </source>
</evidence>
<keyword evidence="5" id="KW-0732">Signal</keyword>
<dbReference type="EMBL" id="KB822715">
    <property type="protein sequence ID" value="ETN44439.1"/>
    <property type="molecule type" value="Genomic_DNA"/>
</dbReference>
<dbReference type="InterPro" id="IPR036156">
    <property type="entry name" value="Beta-gal/glucu_dom_sf"/>
</dbReference>
<evidence type="ECO:0000256" key="3">
    <source>
        <dbReference type="ARBA" id="ARBA00023295"/>
    </source>
</evidence>
<dbReference type="Gene3D" id="3.20.20.80">
    <property type="entry name" value="Glycosidases"/>
    <property type="match status" value="1"/>
</dbReference>
<accession>W2S967</accession>
<keyword evidence="3" id="KW-0326">Glycosidase</keyword>
<dbReference type="GO" id="GO:0004553">
    <property type="term" value="F:hydrolase activity, hydrolyzing O-glycosyl compounds"/>
    <property type="evidence" value="ECO:0007669"/>
    <property type="project" value="InterPro"/>
</dbReference>
<comment type="similarity">
    <text evidence="1">Belongs to the glycosyl hydrolase 2 family.</text>
</comment>
<feature type="domain" description="Glycoside hydrolase family 2 catalytic" evidence="7">
    <location>
        <begin position="413"/>
        <end position="544"/>
    </location>
</feature>
<dbReference type="InterPro" id="IPR017853">
    <property type="entry name" value="GH"/>
</dbReference>
<feature type="compositionally biased region" description="Polar residues" evidence="4">
    <location>
        <begin position="33"/>
        <end position="82"/>
    </location>
</feature>
<dbReference type="InterPro" id="IPR006104">
    <property type="entry name" value="Glyco_hydro_2_N"/>
</dbReference>
<feature type="region of interest" description="Disordered" evidence="4">
    <location>
        <begin position="27"/>
        <end position="106"/>
    </location>
</feature>
<feature type="signal peptide" evidence="5">
    <location>
        <begin position="1"/>
        <end position="21"/>
    </location>
</feature>
<feature type="chain" id="PRO_5004824234" description="Beta-galactosidase" evidence="5">
    <location>
        <begin position="22"/>
        <end position="697"/>
    </location>
</feature>
<dbReference type="Gene3D" id="2.60.40.10">
    <property type="entry name" value="Immunoglobulins"/>
    <property type="match status" value="1"/>
</dbReference>
<dbReference type="SUPFAM" id="SSF49785">
    <property type="entry name" value="Galactose-binding domain-like"/>
    <property type="match status" value="1"/>
</dbReference>
<dbReference type="eggNOG" id="KOG2024">
    <property type="taxonomic scope" value="Eukaryota"/>
</dbReference>
<evidence type="ECO:0000256" key="1">
    <source>
        <dbReference type="ARBA" id="ARBA00007401"/>
    </source>
</evidence>
<feature type="domain" description="Glycosyl hydrolases family 2 sugar binding" evidence="8">
    <location>
        <begin position="169"/>
        <end position="242"/>
    </location>
</feature>
<dbReference type="InterPro" id="IPR006102">
    <property type="entry name" value="Ig-like_GH2"/>
</dbReference>
<dbReference type="InterPro" id="IPR013783">
    <property type="entry name" value="Ig-like_fold"/>
</dbReference>
<dbReference type="Gene3D" id="2.60.120.260">
    <property type="entry name" value="Galactose-binding domain-like"/>
    <property type="match status" value="1"/>
</dbReference>
<dbReference type="VEuPathDB" id="FungiDB:HMPREF1541_10620"/>
<evidence type="ECO:0000313" key="10">
    <source>
        <dbReference type="Proteomes" id="UP000030752"/>
    </source>
</evidence>
<sequence length="697" mass="78280">MRFDLILCLPLASSVIAGIVADEQKRQYPPPWQHSQQETQTIPPGYSQTSSPSVPQYNPHNSADWTQTVPPGYSRSSSQAIPQDTPKNDPFPSYPNVTGDAYTPYSVQTPPLDTPWTYSLGTNPWPEYPRPQLQRSNWQNLNGIWRYRNATNGYEAPPFGIQGNFTIFSWLQTTFTVPSNWANQRVLLNFGAVDYEATVYVNGQQVGSNRGGYFRFTIDVTDYVSLSNGTNELLVFVYDPTDTDDVNIPVGKQTLRPSHIFYTPCSGIWQSVWIEAAPQSDYITQLDLSGDMDGQVTATVHTASQGQEAVEITVYEKNSSTSVASFEGTTNTQIQFSVQDADLWSPDSPTLYDVTVTLSGGDSITSYMGFRTISSGYVNGIMRPLLNGEFVFPFGTLDQGFWPDGIYTPPNREAMVFDLQTLKGLGFNMLRKHIKVENALFYQACDEMGVMLIQDMPSLRALQSYYLPNCTEVTYLPNEAEQAEFVRQLQLLVEQHKSYPSIFAWVIYNEGWGQLEEGYPEFALTDLVRSLDPTRLISSTSGWNDHGAGDFSDNHHYANPQCGTPFYSTPSSPHDPSRIALQGEFGGVGHNTTLDHLWKVADAFNAINETYEIDETLQAWNYRAHRLLDELREQVELFECSGGVWTQTTDVEGEVNGLLTYDRRVLRTEREQWRRDIGALYEAARGRGNGNGTMGML</sequence>
<dbReference type="InterPro" id="IPR008979">
    <property type="entry name" value="Galactose-bd-like_sf"/>
</dbReference>
<evidence type="ECO:0008006" key="11">
    <source>
        <dbReference type="Google" id="ProtNLM"/>
    </source>
</evidence>
<dbReference type="InParanoid" id="W2S967"/>
<name>W2S967_CYPE1</name>
<dbReference type="Pfam" id="PF00703">
    <property type="entry name" value="Glyco_hydro_2"/>
    <property type="match status" value="1"/>
</dbReference>
<evidence type="ECO:0000259" key="7">
    <source>
        <dbReference type="Pfam" id="PF02836"/>
    </source>
</evidence>
<protein>
    <recommendedName>
        <fullName evidence="11">Beta-galactosidase</fullName>
    </recommendedName>
</protein>
<evidence type="ECO:0000313" key="9">
    <source>
        <dbReference type="EMBL" id="ETN44439.1"/>
    </source>
</evidence>
<proteinExistence type="inferred from homology"/>
<evidence type="ECO:0000256" key="2">
    <source>
        <dbReference type="ARBA" id="ARBA00022801"/>
    </source>
</evidence>
<dbReference type="HOGENOM" id="CLU_009935_3_1_1"/>
<dbReference type="PANTHER" id="PTHR42732:SF2">
    <property type="entry name" value="BETA-MANNOSIDASE"/>
    <property type="match status" value="1"/>
</dbReference>
<dbReference type="SUPFAM" id="SSF51445">
    <property type="entry name" value="(Trans)glycosidases"/>
    <property type="match status" value="1"/>
</dbReference>
<reference evidence="9 10" key="1">
    <citation type="submission" date="2013-03" db="EMBL/GenBank/DDBJ databases">
        <title>The Genome Sequence of Phialophora europaea CBS 101466.</title>
        <authorList>
            <consortium name="The Broad Institute Genomics Platform"/>
            <person name="Cuomo C."/>
            <person name="de Hoog S."/>
            <person name="Gorbushina A."/>
            <person name="Walker B."/>
            <person name="Young S.K."/>
            <person name="Zeng Q."/>
            <person name="Gargeya S."/>
            <person name="Fitzgerald M."/>
            <person name="Haas B."/>
            <person name="Abouelleil A."/>
            <person name="Allen A.W."/>
            <person name="Alvarado L."/>
            <person name="Arachchi H.M."/>
            <person name="Berlin A.M."/>
            <person name="Chapman S.B."/>
            <person name="Gainer-Dewar J."/>
            <person name="Goldberg J."/>
            <person name="Griggs A."/>
            <person name="Gujja S."/>
            <person name="Hansen M."/>
            <person name="Howarth C."/>
            <person name="Imamovic A."/>
            <person name="Ireland A."/>
            <person name="Larimer J."/>
            <person name="McCowan C."/>
            <person name="Murphy C."/>
            <person name="Pearson M."/>
            <person name="Poon T.W."/>
            <person name="Priest M."/>
            <person name="Roberts A."/>
            <person name="Saif S."/>
            <person name="Shea T."/>
            <person name="Sisk P."/>
            <person name="Sykes S."/>
            <person name="Wortman J."/>
            <person name="Nusbaum C."/>
            <person name="Birren B."/>
        </authorList>
    </citation>
    <scope>NUCLEOTIDE SEQUENCE [LARGE SCALE GENOMIC DNA]</scope>
    <source>
        <strain evidence="9 10">CBS 101466</strain>
    </source>
</reference>
<evidence type="ECO:0000256" key="5">
    <source>
        <dbReference type="SAM" id="SignalP"/>
    </source>
</evidence>
<gene>
    <name evidence="9" type="ORF">HMPREF1541_10620</name>
</gene>
<keyword evidence="10" id="KW-1185">Reference proteome</keyword>
<evidence type="ECO:0000259" key="6">
    <source>
        <dbReference type="Pfam" id="PF00703"/>
    </source>
</evidence>
<keyword evidence="2" id="KW-0378">Hydrolase</keyword>